<comment type="catalytic activity">
    <reaction evidence="8 9">
        <text>a 6-O-methyl-2'-deoxyguanosine in DNA + L-cysteinyl-[protein] = S-methyl-L-cysteinyl-[protein] + a 2'-deoxyguanosine in DNA</text>
        <dbReference type="Rhea" id="RHEA:24000"/>
        <dbReference type="Rhea" id="RHEA-COMP:10131"/>
        <dbReference type="Rhea" id="RHEA-COMP:10132"/>
        <dbReference type="Rhea" id="RHEA-COMP:11367"/>
        <dbReference type="Rhea" id="RHEA-COMP:11368"/>
        <dbReference type="ChEBI" id="CHEBI:29950"/>
        <dbReference type="ChEBI" id="CHEBI:82612"/>
        <dbReference type="ChEBI" id="CHEBI:85445"/>
        <dbReference type="ChEBI" id="CHEBI:85448"/>
        <dbReference type="EC" id="2.1.1.63"/>
    </reaction>
</comment>
<dbReference type="RefSeq" id="WP_057872937.1">
    <property type="nucleotide sequence ID" value="NZ_AYYI01000004.1"/>
</dbReference>
<accession>A0A0R2DH01</accession>
<dbReference type="PATRIC" id="fig|1423796.3.peg.1546"/>
<keyword evidence="3 9" id="KW-0963">Cytoplasm</keyword>
<keyword evidence="5 9" id="KW-0808">Transferase</keyword>
<dbReference type="HAMAP" id="MF_00772">
    <property type="entry name" value="OGT"/>
    <property type="match status" value="1"/>
</dbReference>
<dbReference type="PROSITE" id="PS00374">
    <property type="entry name" value="MGMT"/>
    <property type="match status" value="1"/>
</dbReference>
<proteinExistence type="inferred from homology"/>
<dbReference type="CDD" id="cd06445">
    <property type="entry name" value="ATase"/>
    <property type="match status" value="1"/>
</dbReference>
<comment type="similarity">
    <text evidence="2 9">Belongs to the MGMT family.</text>
</comment>
<evidence type="ECO:0000256" key="2">
    <source>
        <dbReference type="ARBA" id="ARBA00008711"/>
    </source>
</evidence>
<dbReference type="GO" id="GO:0003908">
    <property type="term" value="F:methylated-DNA-[protein]-cysteine S-methyltransferase activity"/>
    <property type="evidence" value="ECO:0007669"/>
    <property type="project" value="UniProtKB-UniRule"/>
</dbReference>
<comment type="miscellaneous">
    <text evidence="9">This enzyme catalyzes only one turnover and therefore is not strictly catalytic. According to one definition, an enzyme is a biocatalyst that acts repeatedly and over many reaction cycles.</text>
</comment>
<dbReference type="Gene3D" id="1.10.10.10">
    <property type="entry name" value="Winged helix-like DNA-binding domain superfamily/Winged helix DNA-binding domain"/>
    <property type="match status" value="1"/>
</dbReference>
<dbReference type="GO" id="GO:0005737">
    <property type="term" value="C:cytoplasm"/>
    <property type="evidence" value="ECO:0007669"/>
    <property type="project" value="UniProtKB-SubCell"/>
</dbReference>
<evidence type="ECO:0000256" key="7">
    <source>
        <dbReference type="ARBA" id="ARBA00023204"/>
    </source>
</evidence>
<dbReference type="PANTHER" id="PTHR10815:SF5">
    <property type="entry name" value="METHYLATED-DNA--PROTEIN-CYSTEINE METHYLTRANSFERASE"/>
    <property type="match status" value="1"/>
</dbReference>
<dbReference type="EC" id="2.1.1.63" evidence="9"/>
<dbReference type="InterPro" id="IPR008332">
    <property type="entry name" value="MethylG_MeTrfase_N"/>
</dbReference>
<dbReference type="GO" id="GO:0032259">
    <property type="term" value="P:methylation"/>
    <property type="evidence" value="ECO:0007669"/>
    <property type="project" value="UniProtKB-KW"/>
</dbReference>
<dbReference type="STRING" id="1423796.FC24_GL001519"/>
<dbReference type="InterPro" id="IPR036631">
    <property type="entry name" value="MGMT_N_sf"/>
</dbReference>
<feature type="domain" description="Methylated-DNA-[protein]-cysteine S-methyltransferase DNA binding" evidence="10">
    <location>
        <begin position="78"/>
        <end position="163"/>
    </location>
</feature>
<dbReference type="Proteomes" id="UP000051638">
    <property type="component" value="Unassembled WGS sequence"/>
</dbReference>
<evidence type="ECO:0000259" key="11">
    <source>
        <dbReference type="Pfam" id="PF02870"/>
    </source>
</evidence>
<name>A0A0R2DH01_9LACO</name>
<dbReference type="EMBL" id="AYYI01000004">
    <property type="protein sequence ID" value="KRM99974.1"/>
    <property type="molecule type" value="Genomic_DNA"/>
</dbReference>
<dbReference type="AlphaFoldDB" id="A0A0R2DH01"/>
<dbReference type="InterPro" id="IPR001497">
    <property type="entry name" value="MethylDNA_cys_MeTrfase_AS"/>
</dbReference>
<dbReference type="NCBIfam" id="TIGR00589">
    <property type="entry name" value="ogt"/>
    <property type="match status" value="1"/>
</dbReference>
<comment type="caution">
    <text evidence="12">The sequence shown here is derived from an EMBL/GenBank/DDBJ whole genome shotgun (WGS) entry which is preliminary data.</text>
</comment>
<comment type="catalytic activity">
    <reaction evidence="1 9">
        <text>a 4-O-methyl-thymidine in DNA + L-cysteinyl-[protein] = a thymidine in DNA + S-methyl-L-cysteinyl-[protein]</text>
        <dbReference type="Rhea" id="RHEA:53428"/>
        <dbReference type="Rhea" id="RHEA-COMP:10131"/>
        <dbReference type="Rhea" id="RHEA-COMP:10132"/>
        <dbReference type="Rhea" id="RHEA-COMP:13555"/>
        <dbReference type="Rhea" id="RHEA-COMP:13556"/>
        <dbReference type="ChEBI" id="CHEBI:29950"/>
        <dbReference type="ChEBI" id="CHEBI:82612"/>
        <dbReference type="ChEBI" id="CHEBI:137386"/>
        <dbReference type="ChEBI" id="CHEBI:137387"/>
        <dbReference type="EC" id="2.1.1.63"/>
    </reaction>
</comment>
<dbReference type="PANTHER" id="PTHR10815">
    <property type="entry name" value="METHYLATED-DNA--PROTEIN-CYSTEINE METHYLTRANSFERASE"/>
    <property type="match status" value="1"/>
</dbReference>
<evidence type="ECO:0000256" key="3">
    <source>
        <dbReference type="ARBA" id="ARBA00022490"/>
    </source>
</evidence>
<dbReference type="OrthoDB" id="9802228at2"/>
<keyword evidence="4 9" id="KW-0489">Methyltransferase</keyword>
<dbReference type="FunFam" id="1.10.10.10:FF:000214">
    <property type="entry name" value="Methylated-DNA--protein-cysteine methyltransferase"/>
    <property type="match status" value="1"/>
</dbReference>
<sequence length="173" mass="19114">MQAYSYYDSPLGQILLASDAQGLTGSWFENDSYYADNLAKTSVHRETAIIQAAKKWLADYFAQQQPQKLPPLHIMGTSFQEKVWQILQQIPYGTTLTYGAIAQKIAAQKKNHRMSAQAVGGAVGHNHLSIFIPCHRVIGNHGNLTGYGGGLPRKVRLLKLEGVDLGAFYVPKK</sequence>
<dbReference type="Pfam" id="PF02870">
    <property type="entry name" value="Methyltransf_1N"/>
    <property type="match status" value="1"/>
</dbReference>
<reference evidence="12 13" key="1">
    <citation type="journal article" date="2015" name="Genome Announc.">
        <title>Expanding the biotechnology potential of lactobacilli through comparative genomics of 213 strains and associated genera.</title>
        <authorList>
            <person name="Sun Z."/>
            <person name="Harris H.M."/>
            <person name="McCann A."/>
            <person name="Guo C."/>
            <person name="Argimon S."/>
            <person name="Zhang W."/>
            <person name="Yang X."/>
            <person name="Jeffery I.B."/>
            <person name="Cooney J.C."/>
            <person name="Kagawa T.F."/>
            <person name="Liu W."/>
            <person name="Song Y."/>
            <person name="Salvetti E."/>
            <person name="Wrobel A."/>
            <person name="Rasinkangas P."/>
            <person name="Parkhill J."/>
            <person name="Rea M.C."/>
            <person name="O'Sullivan O."/>
            <person name="Ritari J."/>
            <person name="Douillard F.P."/>
            <person name="Paul Ross R."/>
            <person name="Yang R."/>
            <person name="Briner A.E."/>
            <person name="Felis G.E."/>
            <person name="de Vos W.M."/>
            <person name="Barrangou R."/>
            <person name="Klaenhammer T.R."/>
            <person name="Caufield P.W."/>
            <person name="Cui Y."/>
            <person name="Zhang H."/>
            <person name="O'Toole P.W."/>
        </authorList>
    </citation>
    <scope>NUCLEOTIDE SEQUENCE [LARGE SCALE GENOMIC DNA]</scope>
    <source>
        <strain evidence="12 13">DSM 20253</strain>
    </source>
</reference>
<dbReference type="Gene3D" id="3.30.160.70">
    <property type="entry name" value="Methylated DNA-protein cysteine methyltransferase domain"/>
    <property type="match status" value="1"/>
</dbReference>
<dbReference type="SUPFAM" id="SSF53155">
    <property type="entry name" value="Methylated DNA-protein cysteine methyltransferase domain"/>
    <property type="match status" value="1"/>
</dbReference>
<evidence type="ECO:0000256" key="6">
    <source>
        <dbReference type="ARBA" id="ARBA00022763"/>
    </source>
</evidence>
<keyword evidence="7 9" id="KW-0234">DNA repair</keyword>
<evidence type="ECO:0000256" key="4">
    <source>
        <dbReference type="ARBA" id="ARBA00022603"/>
    </source>
</evidence>
<dbReference type="GO" id="GO:0006307">
    <property type="term" value="P:DNA alkylation repair"/>
    <property type="evidence" value="ECO:0007669"/>
    <property type="project" value="UniProtKB-UniRule"/>
</dbReference>
<keyword evidence="6 9" id="KW-0227">DNA damage</keyword>
<evidence type="ECO:0000313" key="13">
    <source>
        <dbReference type="Proteomes" id="UP000051638"/>
    </source>
</evidence>
<evidence type="ECO:0000259" key="10">
    <source>
        <dbReference type="Pfam" id="PF01035"/>
    </source>
</evidence>
<dbReference type="InterPro" id="IPR023546">
    <property type="entry name" value="MGMT"/>
</dbReference>
<evidence type="ECO:0000256" key="1">
    <source>
        <dbReference type="ARBA" id="ARBA00001286"/>
    </source>
</evidence>
<evidence type="ECO:0000256" key="8">
    <source>
        <dbReference type="ARBA" id="ARBA00049348"/>
    </source>
</evidence>
<keyword evidence="13" id="KW-1185">Reference proteome</keyword>
<evidence type="ECO:0000256" key="5">
    <source>
        <dbReference type="ARBA" id="ARBA00022679"/>
    </source>
</evidence>
<gene>
    <name evidence="12" type="ORF">FC24_GL001519</name>
</gene>
<dbReference type="InterPro" id="IPR036388">
    <property type="entry name" value="WH-like_DNA-bd_sf"/>
</dbReference>
<dbReference type="InterPro" id="IPR014048">
    <property type="entry name" value="MethylDNA_cys_MeTrfase_DNA-bd"/>
</dbReference>
<feature type="domain" description="Methylguanine DNA methyltransferase ribonuclease-like" evidence="11">
    <location>
        <begin position="4"/>
        <end position="64"/>
    </location>
</feature>
<dbReference type="Pfam" id="PF01035">
    <property type="entry name" value="DNA_binding_1"/>
    <property type="match status" value="1"/>
</dbReference>
<evidence type="ECO:0000256" key="9">
    <source>
        <dbReference type="HAMAP-Rule" id="MF_00772"/>
    </source>
</evidence>
<evidence type="ECO:0000313" key="12">
    <source>
        <dbReference type="EMBL" id="KRM99974.1"/>
    </source>
</evidence>
<protein>
    <recommendedName>
        <fullName evidence="9">Methylated-DNA--protein-cysteine methyltransferase</fullName>
        <ecNumber evidence="9">2.1.1.63</ecNumber>
    </recommendedName>
    <alternativeName>
        <fullName evidence="9">6-O-methylguanine-DNA methyltransferase</fullName>
        <shortName evidence="9">MGMT</shortName>
    </alternativeName>
    <alternativeName>
        <fullName evidence="9">O-6-methylguanine-DNA-alkyltransferase</fullName>
    </alternativeName>
</protein>
<dbReference type="InterPro" id="IPR036217">
    <property type="entry name" value="MethylDNA_cys_MeTrfase_DNAb"/>
</dbReference>
<comment type="function">
    <text evidence="9">Involved in the cellular defense against the biological effects of O6-methylguanine (O6-MeG) and O4-methylthymine (O4-MeT) in DNA. Repairs the methylated nucleobase in DNA by stoichiometrically transferring the methyl group to a cysteine residue in the enzyme. This is a suicide reaction: the enzyme is irreversibly inactivated.</text>
</comment>
<dbReference type="SUPFAM" id="SSF46767">
    <property type="entry name" value="Methylated DNA-protein cysteine methyltransferase, C-terminal domain"/>
    <property type="match status" value="1"/>
</dbReference>
<feature type="active site" description="Nucleophile; methyl group acceptor" evidence="9">
    <location>
        <position position="134"/>
    </location>
</feature>
<comment type="subcellular location">
    <subcellularLocation>
        <location evidence="9">Cytoplasm</location>
    </subcellularLocation>
</comment>
<organism evidence="12 13">
    <name type="scientific">Loigolactobacillus rennini DSM 20253</name>
    <dbReference type="NCBI Taxonomy" id="1423796"/>
    <lineage>
        <taxon>Bacteria</taxon>
        <taxon>Bacillati</taxon>
        <taxon>Bacillota</taxon>
        <taxon>Bacilli</taxon>
        <taxon>Lactobacillales</taxon>
        <taxon>Lactobacillaceae</taxon>
        <taxon>Loigolactobacillus</taxon>
    </lineage>
</organism>